<name>A0A8H9MEM1_9PSEU</name>
<reference evidence="2" key="2">
    <citation type="submission" date="2020-09" db="EMBL/GenBank/DDBJ databases">
        <authorList>
            <person name="Sun Q."/>
            <person name="Zhou Y."/>
        </authorList>
    </citation>
    <scope>NUCLEOTIDE SEQUENCE</scope>
    <source>
        <strain evidence="2">CGMCC 4.7679</strain>
    </source>
</reference>
<protein>
    <submittedName>
        <fullName evidence="2">Uncharacterized protein</fullName>
    </submittedName>
</protein>
<reference evidence="2" key="1">
    <citation type="journal article" date="2014" name="Int. J. Syst. Evol. Microbiol.">
        <title>Complete genome sequence of Corynebacterium casei LMG S-19264T (=DSM 44701T), isolated from a smear-ripened cheese.</title>
        <authorList>
            <consortium name="US DOE Joint Genome Institute (JGI-PGF)"/>
            <person name="Walter F."/>
            <person name="Albersmeier A."/>
            <person name="Kalinowski J."/>
            <person name="Ruckert C."/>
        </authorList>
    </citation>
    <scope>NUCLEOTIDE SEQUENCE</scope>
    <source>
        <strain evidence="2">CGMCC 4.7679</strain>
    </source>
</reference>
<evidence type="ECO:0000313" key="2">
    <source>
        <dbReference type="EMBL" id="GHF74189.1"/>
    </source>
</evidence>
<sequence>MVRLLITDPGAAHPAKNAAAPGLPKQPTNRSERGLMVGTSASRVHHVGGGH</sequence>
<evidence type="ECO:0000313" key="3">
    <source>
        <dbReference type="Proteomes" id="UP000658656"/>
    </source>
</evidence>
<proteinExistence type="predicted"/>
<accession>A0A8H9MEM1</accession>
<dbReference type="AlphaFoldDB" id="A0A8H9MEM1"/>
<feature type="compositionally biased region" description="Low complexity" evidence="1">
    <location>
        <begin position="9"/>
        <end position="21"/>
    </location>
</feature>
<evidence type="ECO:0000256" key="1">
    <source>
        <dbReference type="SAM" id="MobiDB-lite"/>
    </source>
</evidence>
<gene>
    <name evidence="2" type="ORF">GCM10017566_54960</name>
</gene>
<organism evidence="2 3">
    <name type="scientific">Amycolatopsis bartoniae</name>
    <dbReference type="NCBI Taxonomy" id="941986"/>
    <lineage>
        <taxon>Bacteria</taxon>
        <taxon>Bacillati</taxon>
        <taxon>Actinomycetota</taxon>
        <taxon>Actinomycetes</taxon>
        <taxon>Pseudonocardiales</taxon>
        <taxon>Pseudonocardiaceae</taxon>
        <taxon>Amycolatopsis</taxon>
    </lineage>
</organism>
<dbReference type="Proteomes" id="UP000658656">
    <property type="component" value="Unassembled WGS sequence"/>
</dbReference>
<comment type="caution">
    <text evidence="2">The sequence shown here is derived from an EMBL/GenBank/DDBJ whole genome shotgun (WGS) entry which is preliminary data.</text>
</comment>
<dbReference type="EMBL" id="BNAV01000010">
    <property type="protein sequence ID" value="GHF74189.1"/>
    <property type="molecule type" value="Genomic_DNA"/>
</dbReference>
<keyword evidence="3" id="KW-1185">Reference proteome</keyword>
<feature type="region of interest" description="Disordered" evidence="1">
    <location>
        <begin position="1"/>
        <end position="51"/>
    </location>
</feature>